<proteinExistence type="predicted"/>
<reference evidence="2 3" key="1">
    <citation type="journal article" date="2015" name="Genome Biol. Evol.">
        <title>Found and Lost: The Fates of Horizontally Acquired Genes in Arthropod-Symbiotic Spiroplasma.</title>
        <authorList>
            <person name="Lo W.S."/>
            <person name="Gasparich G.E."/>
            <person name="Kuo C.H."/>
        </authorList>
    </citation>
    <scope>NUCLEOTIDE SEQUENCE [LARGE SCALE GENOMIC DNA]</scope>
    <source>
        <strain evidence="3">TDA-040725-5</strain>
    </source>
</reference>
<keyword evidence="3" id="KW-1185">Reference proteome</keyword>
<name>A0A0H3XH10_9MOLU</name>
<dbReference type="PATRIC" id="fig|743698.3.peg.261"/>
<protein>
    <submittedName>
        <fullName evidence="2">Uncharacterized protein</fullName>
    </submittedName>
</protein>
<dbReference type="AlphaFoldDB" id="A0A0H3XH10"/>
<accession>A0A0H3XH10</accession>
<organism evidence="2 3">
    <name type="scientific">Spiroplasma eriocheiris</name>
    <dbReference type="NCBI Taxonomy" id="315358"/>
    <lineage>
        <taxon>Bacteria</taxon>
        <taxon>Bacillati</taxon>
        <taxon>Mycoplasmatota</taxon>
        <taxon>Mollicutes</taxon>
        <taxon>Entomoplasmatales</taxon>
        <taxon>Spiroplasmataceae</taxon>
        <taxon>Spiroplasma</taxon>
    </lineage>
</organism>
<dbReference type="RefSeq" id="WP_047791112.1">
    <property type="nucleotide sequence ID" value="NZ_CP011856.1"/>
</dbReference>
<feature type="signal peptide" evidence="1">
    <location>
        <begin position="1"/>
        <end position="21"/>
    </location>
</feature>
<evidence type="ECO:0000313" key="2">
    <source>
        <dbReference type="EMBL" id="AKM53843.1"/>
    </source>
</evidence>
<dbReference type="EMBL" id="CP011856">
    <property type="protein sequence ID" value="AKM53843.1"/>
    <property type="molecule type" value="Genomic_DNA"/>
</dbReference>
<sequence length="383" mass="43870">MKKLMAVFLLFFPVSVTVTNAVIAVSWKDTNDIKYLITKETLTRNYLWSLTSLRGYDDGLMPSIRTNVLLALSQNAPWIDINTLDIQVYYGNINDNNFYKATPIDFSDFKNDGLILYFTVGIFTKAGKKYQGHQFINFDFRPTWTFPAKDKVSLNNNGTPINSIDSLVKAWNSLLQNQIIINNFNQQFQTMGVDISLGMGLQPGQMLISGDTKNYLKLSGEEIKEDNGHITITDNLFSYLPDKLRAALFKIPTNNFLLPVGQEINVKSKDIKDHGYDYSYLDYEVTLDSTLQDLLVPMRNYLVTIINNIYRKEIDPNTFSVQFKKNSYADPTLLDLTTPIRDLWTFTSPEGDKKHWVWMEMFNATDTLLNISSTPGFHLAFKI</sequence>
<evidence type="ECO:0000313" key="3">
    <source>
        <dbReference type="Proteomes" id="UP000035661"/>
    </source>
</evidence>
<feature type="chain" id="PRO_5005204212" evidence="1">
    <location>
        <begin position="22"/>
        <end position="383"/>
    </location>
</feature>
<dbReference type="STRING" id="315358.SERIO_v1c02590"/>
<dbReference type="KEGG" id="seri:SERIO_v1c02590"/>
<gene>
    <name evidence="2" type="ORF">SERIO_v1c02590</name>
</gene>
<evidence type="ECO:0000256" key="1">
    <source>
        <dbReference type="SAM" id="SignalP"/>
    </source>
</evidence>
<dbReference type="Proteomes" id="UP000035661">
    <property type="component" value="Chromosome"/>
</dbReference>
<reference evidence="3" key="2">
    <citation type="submission" date="2015-06" db="EMBL/GenBank/DDBJ databases">
        <title>Complete genome sequence of Spiroplasma eriocheiris TDA-040725-5 (DSM 21848).</title>
        <authorList>
            <person name="Lo W.-S."/>
            <person name="Kuo C.-H."/>
        </authorList>
    </citation>
    <scope>NUCLEOTIDE SEQUENCE [LARGE SCALE GENOMIC DNA]</scope>
    <source>
        <strain evidence="3">TDA-040725-5</strain>
    </source>
</reference>
<keyword evidence="1" id="KW-0732">Signal</keyword>